<organism evidence="2 3">
    <name type="scientific">Blumeria graminis f. sp. triticale</name>
    <dbReference type="NCBI Taxonomy" id="1689686"/>
    <lineage>
        <taxon>Eukaryota</taxon>
        <taxon>Fungi</taxon>
        <taxon>Dikarya</taxon>
        <taxon>Ascomycota</taxon>
        <taxon>Pezizomycotina</taxon>
        <taxon>Leotiomycetes</taxon>
        <taxon>Erysiphales</taxon>
        <taxon>Erysiphaceae</taxon>
        <taxon>Blumeria</taxon>
    </lineage>
</organism>
<comment type="caution">
    <text evidence="2">The sequence shown here is derived from an EMBL/GenBank/DDBJ whole genome shotgun (WGS) entry which is preliminary data.</text>
</comment>
<evidence type="ECO:0000256" key="1">
    <source>
        <dbReference type="SAM" id="SignalP"/>
    </source>
</evidence>
<feature type="signal peptide" evidence="1">
    <location>
        <begin position="1"/>
        <end position="21"/>
    </location>
</feature>
<dbReference type="Proteomes" id="UP000683417">
    <property type="component" value="Unassembled WGS sequence"/>
</dbReference>
<protein>
    <submittedName>
        <fullName evidence="2">BgTH12-01345</fullName>
    </submittedName>
</protein>
<evidence type="ECO:0000313" key="3">
    <source>
        <dbReference type="Proteomes" id="UP000683417"/>
    </source>
</evidence>
<gene>
    <name evidence="2" type="ORF">BGTH12_LOCUS7216</name>
</gene>
<evidence type="ECO:0000313" key="2">
    <source>
        <dbReference type="EMBL" id="CAD6505858.1"/>
    </source>
</evidence>
<name>A0A9W4D809_BLUGR</name>
<dbReference type="AlphaFoldDB" id="A0A9W4D809"/>
<proteinExistence type="predicted"/>
<accession>A0A9W4D809</accession>
<reference evidence="2" key="1">
    <citation type="submission" date="2020-10" db="EMBL/GenBank/DDBJ databases">
        <authorList>
            <person name="Muller C M."/>
        </authorList>
    </citation>
    <scope>NUCLEOTIDE SEQUENCE</scope>
    <source>
        <strain evidence="2">THUN-12</strain>
    </source>
</reference>
<sequence>MKCSTLASVTSILSIIGPALALDGYTCLGQNVKHSLLMDCVNTHYHTFLQQFPTHEFFRSDDIVVPFDVTLPFAGQNAPPDPYSRIRISFRRTKKIIKVEAIVSGQIHECQPVANWS</sequence>
<feature type="chain" id="PRO_5040860167" evidence="1">
    <location>
        <begin position="22"/>
        <end position="117"/>
    </location>
</feature>
<keyword evidence="1" id="KW-0732">Signal</keyword>
<dbReference type="EMBL" id="CAJHIT010000009">
    <property type="protein sequence ID" value="CAD6505858.1"/>
    <property type="molecule type" value="Genomic_DNA"/>
</dbReference>